<feature type="compositionally biased region" description="Low complexity" evidence="1">
    <location>
        <begin position="202"/>
        <end position="218"/>
    </location>
</feature>
<feature type="region of interest" description="Disordered" evidence="1">
    <location>
        <begin position="191"/>
        <end position="266"/>
    </location>
</feature>
<feature type="region of interest" description="Disordered" evidence="1">
    <location>
        <begin position="1"/>
        <end position="31"/>
    </location>
</feature>
<proteinExistence type="predicted"/>
<evidence type="ECO:0000256" key="1">
    <source>
        <dbReference type="SAM" id="MobiDB-lite"/>
    </source>
</evidence>
<gene>
    <name evidence="2" type="ORF">AZE42_01156</name>
</gene>
<reference evidence="2 3" key="1">
    <citation type="submission" date="2016-03" db="EMBL/GenBank/DDBJ databases">
        <title>Comparative genomics of the ectomycorrhizal sister species Rhizopogon vinicolor and Rhizopogon vesiculosus (Basidiomycota: Boletales) reveals a divergence of the mating type B locus.</title>
        <authorList>
            <person name="Mujic A.B."/>
            <person name="Kuo A."/>
            <person name="Tritt A."/>
            <person name="Lipzen A."/>
            <person name="Chen C."/>
            <person name="Johnson J."/>
            <person name="Sharma A."/>
            <person name="Barry K."/>
            <person name="Grigoriev I.V."/>
            <person name="Spatafora J.W."/>
        </authorList>
    </citation>
    <scope>NUCLEOTIDE SEQUENCE [LARGE SCALE GENOMIC DNA]</scope>
    <source>
        <strain evidence="2 3">AM-OR11-056</strain>
    </source>
</reference>
<dbReference type="Proteomes" id="UP000183567">
    <property type="component" value="Unassembled WGS sequence"/>
</dbReference>
<organism evidence="2 3">
    <name type="scientific">Rhizopogon vesiculosus</name>
    <dbReference type="NCBI Taxonomy" id="180088"/>
    <lineage>
        <taxon>Eukaryota</taxon>
        <taxon>Fungi</taxon>
        <taxon>Dikarya</taxon>
        <taxon>Basidiomycota</taxon>
        <taxon>Agaricomycotina</taxon>
        <taxon>Agaricomycetes</taxon>
        <taxon>Agaricomycetidae</taxon>
        <taxon>Boletales</taxon>
        <taxon>Suillineae</taxon>
        <taxon>Rhizopogonaceae</taxon>
        <taxon>Rhizopogon</taxon>
    </lineage>
</organism>
<feature type="compositionally biased region" description="Low complexity" evidence="1">
    <location>
        <begin position="252"/>
        <end position="261"/>
    </location>
</feature>
<feature type="region of interest" description="Disordered" evidence="1">
    <location>
        <begin position="313"/>
        <end position="340"/>
    </location>
</feature>
<comment type="caution">
    <text evidence="2">The sequence shown here is derived from an EMBL/GenBank/DDBJ whole genome shotgun (WGS) entry which is preliminary data.</text>
</comment>
<name>A0A1J8PM09_9AGAM</name>
<dbReference type="AlphaFoldDB" id="A0A1J8PM09"/>
<dbReference type="EMBL" id="LVVM01005878">
    <property type="protein sequence ID" value="OJA09551.1"/>
    <property type="molecule type" value="Genomic_DNA"/>
</dbReference>
<feature type="compositionally biased region" description="Low complexity" evidence="1">
    <location>
        <begin position="16"/>
        <end position="27"/>
    </location>
</feature>
<keyword evidence="3" id="KW-1185">Reference proteome</keyword>
<evidence type="ECO:0000313" key="3">
    <source>
        <dbReference type="Proteomes" id="UP000183567"/>
    </source>
</evidence>
<dbReference type="OrthoDB" id="2681292at2759"/>
<feature type="region of interest" description="Disordered" evidence="1">
    <location>
        <begin position="400"/>
        <end position="426"/>
    </location>
</feature>
<evidence type="ECO:0000313" key="2">
    <source>
        <dbReference type="EMBL" id="OJA09551.1"/>
    </source>
</evidence>
<protein>
    <submittedName>
        <fullName evidence="2">Uncharacterized protein</fullName>
    </submittedName>
</protein>
<sequence length="467" mass="51050">MSPRKSFAPQTPVDRSGSSASSGWGSWRKPRPILEDLRNTLSTQAMKDGRHNIKQDIPFTSSPFHAIDSVASPERRSRHRRANAEYLVNPITLPLNPISELAPSPSHNNMLASAHVDMLVFRGSKYDTSPEEDNIFSIKRSLSMVFNHNVDNVSSPLSPSPGSSHAAILYHHNQVIKPRRVPLNRRGAIHRNAPTFTVPQRSHTSPLSSPTSPNSSLSDLVSKRSGRTFKLVSSQKDRSVPAAAAGGRIESSLDSPCSSSSPQHGLPPDMLAILQELDELASWIREFTDPEKASGELDSDTCTAPASCLYAHGDDPDDDFLQRPALRRDKGKGRLLTEPVDDMDSGLSEWKPLCTTTSRSAISSTSTPVVRRRQSACYIYDPLRSPSFLVGSSTSPIAYPAEGYRSPPPSPTTGTPRRSGWHSVPNTSPVSPLFGITFFKTFFKRSRSDTMSVPQTNTSGRNKILSG</sequence>
<accession>A0A1J8PM09</accession>